<dbReference type="InParanoid" id="G3GWJ5"/>
<dbReference type="GO" id="GO:0008202">
    <property type="term" value="P:steroid metabolic process"/>
    <property type="evidence" value="ECO:0007669"/>
    <property type="project" value="TreeGrafter"/>
</dbReference>
<dbReference type="PANTHER" id="PTHR24302:SF8">
    <property type="entry name" value="CYTOCHROME P450 3A-RELATED"/>
    <property type="match status" value="1"/>
</dbReference>
<evidence type="ECO:0000256" key="7">
    <source>
        <dbReference type="ARBA" id="ARBA00023033"/>
    </source>
</evidence>
<keyword evidence="3 8" id="KW-0349">Heme</keyword>
<dbReference type="GO" id="GO:0070989">
    <property type="term" value="P:oxidative demethylation"/>
    <property type="evidence" value="ECO:0007669"/>
    <property type="project" value="TreeGrafter"/>
</dbReference>
<evidence type="ECO:0000313" key="10">
    <source>
        <dbReference type="Proteomes" id="UP000001075"/>
    </source>
</evidence>
<comment type="similarity">
    <text evidence="2 8">Belongs to the cytochrome P450 family.</text>
</comment>
<dbReference type="PANTHER" id="PTHR24302">
    <property type="entry name" value="CYTOCHROME P450 FAMILY 3"/>
    <property type="match status" value="1"/>
</dbReference>
<dbReference type="Proteomes" id="UP000001075">
    <property type="component" value="Unassembled WGS sequence"/>
</dbReference>
<name>G3GWJ5_CRIGR</name>
<dbReference type="InterPro" id="IPR036396">
    <property type="entry name" value="Cyt_P450_sf"/>
</dbReference>
<dbReference type="InterPro" id="IPR050705">
    <property type="entry name" value="Cytochrome_P450_3A"/>
</dbReference>
<organism evidence="9 10">
    <name type="scientific">Cricetulus griseus</name>
    <name type="common">Chinese hamster</name>
    <name type="synonym">Cricetulus barabensis griseus</name>
    <dbReference type="NCBI Taxonomy" id="10029"/>
    <lineage>
        <taxon>Eukaryota</taxon>
        <taxon>Metazoa</taxon>
        <taxon>Chordata</taxon>
        <taxon>Craniata</taxon>
        <taxon>Vertebrata</taxon>
        <taxon>Euteleostomi</taxon>
        <taxon>Mammalia</taxon>
        <taxon>Eutheria</taxon>
        <taxon>Euarchontoglires</taxon>
        <taxon>Glires</taxon>
        <taxon>Rodentia</taxon>
        <taxon>Myomorpha</taxon>
        <taxon>Muroidea</taxon>
        <taxon>Cricetidae</taxon>
        <taxon>Cricetinae</taxon>
        <taxon>Cricetulus</taxon>
    </lineage>
</organism>
<keyword evidence="4 8" id="KW-0479">Metal-binding</keyword>
<dbReference type="EMBL" id="JH000051">
    <property type="protein sequence ID" value="EGV93384.1"/>
    <property type="molecule type" value="Genomic_DNA"/>
</dbReference>
<keyword evidence="8" id="KW-0492">Microsome</keyword>
<dbReference type="EC" id="1.14.14.-" evidence="8"/>
<sequence length="104" mass="11044">MKDILGAYSMDVITGTPFGVNVDSLNNPQDPFVQKAKEILTCVDFLDPFLLSVLGTGGVTSFPGVYGSGVLFRMLSQTPVVLGWPSLVSEAVPGNIQESNLPLN</sequence>
<evidence type="ECO:0000256" key="2">
    <source>
        <dbReference type="ARBA" id="ARBA00010617"/>
    </source>
</evidence>
<comment type="function">
    <text evidence="8">Cytochromes P450 are a group of heme-thiolate monooxygenases. In liver microsomes, this enzyme is involved in an NADPH-dependent electron transport pathway. It oxidizes a variety of structurally unrelated compounds, including steroids, fatty acids, and xenobiotics.</text>
</comment>
<evidence type="ECO:0000256" key="3">
    <source>
        <dbReference type="ARBA" id="ARBA00022617"/>
    </source>
</evidence>
<dbReference type="GO" id="GO:0005789">
    <property type="term" value="C:endoplasmic reticulum membrane"/>
    <property type="evidence" value="ECO:0007669"/>
    <property type="project" value="UniProtKB-SubCell"/>
</dbReference>
<evidence type="ECO:0000256" key="4">
    <source>
        <dbReference type="ARBA" id="ARBA00022723"/>
    </source>
</evidence>
<evidence type="ECO:0000256" key="8">
    <source>
        <dbReference type="RuleBase" id="RU368049"/>
    </source>
</evidence>
<evidence type="ECO:0000256" key="6">
    <source>
        <dbReference type="ARBA" id="ARBA00023004"/>
    </source>
</evidence>
<proteinExistence type="inferred from homology"/>
<protein>
    <recommendedName>
        <fullName evidence="8">Cytochrome P450 3A</fullName>
        <ecNumber evidence="8">1.14.14.-</ecNumber>
    </recommendedName>
</protein>
<comment type="cofactor">
    <cofactor evidence="1 8">
        <name>heme</name>
        <dbReference type="ChEBI" id="CHEBI:30413"/>
    </cofactor>
</comment>
<dbReference type="GO" id="GO:0020037">
    <property type="term" value="F:heme binding"/>
    <property type="evidence" value="ECO:0007669"/>
    <property type="project" value="UniProtKB-UniRule"/>
</dbReference>
<dbReference type="AlphaFoldDB" id="G3GWJ5"/>
<keyword evidence="8" id="KW-0256">Endoplasmic reticulum</keyword>
<dbReference type="GO" id="GO:0005506">
    <property type="term" value="F:iron ion binding"/>
    <property type="evidence" value="ECO:0007669"/>
    <property type="project" value="UniProtKB-UniRule"/>
</dbReference>
<dbReference type="GO" id="GO:0050649">
    <property type="term" value="F:testosterone 6-beta-hydroxylase activity"/>
    <property type="evidence" value="ECO:0007669"/>
    <property type="project" value="TreeGrafter"/>
</dbReference>
<gene>
    <name evidence="9" type="ORF">I79_002123</name>
</gene>
<evidence type="ECO:0000256" key="1">
    <source>
        <dbReference type="ARBA" id="ARBA00001971"/>
    </source>
</evidence>
<dbReference type="PRINTS" id="PR01689">
    <property type="entry name" value="EP450IICYP3A"/>
</dbReference>
<dbReference type="InterPro" id="IPR008072">
    <property type="entry name" value="Cyt_P450_E_CYP3A"/>
</dbReference>
<reference evidence="10" key="1">
    <citation type="journal article" date="2011" name="Nat. Biotechnol.">
        <title>The genomic sequence of the Chinese hamster ovary (CHO)-K1 cell line.</title>
        <authorList>
            <person name="Xu X."/>
            <person name="Nagarajan H."/>
            <person name="Lewis N.E."/>
            <person name="Pan S."/>
            <person name="Cai Z."/>
            <person name="Liu X."/>
            <person name="Chen W."/>
            <person name="Xie M."/>
            <person name="Wang W."/>
            <person name="Hammond S."/>
            <person name="Andersen M.R."/>
            <person name="Neff N."/>
            <person name="Passarelli B."/>
            <person name="Koh W."/>
            <person name="Fan H.C."/>
            <person name="Wang J."/>
            <person name="Gui Y."/>
            <person name="Lee K.H."/>
            <person name="Betenbaugh M.J."/>
            <person name="Quake S.R."/>
            <person name="Famili I."/>
            <person name="Palsson B.O."/>
            <person name="Wang J."/>
        </authorList>
    </citation>
    <scope>NUCLEOTIDE SEQUENCE [LARGE SCALE GENOMIC DNA]</scope>
    <source>
        <strain evidence="10">CHO K1 cell line</strain>
    </source>
</reference>
<dbReference type="GO" id="GO:0016712">
    <property type="term" value="F:oxidoreductase activity, acting on paired donors, with incorporation or reduction of molecular oxygen, reduced flavin or flavoprotein as one donor, and incorporation of one atom of oxygen"/>
    <property type="evidence" value="ECO:0007669"/>
    <property type="project" value="UniProtKB-EC"/>
</dbReference>
<accession>G3GWJ5</accession>
<dbReference type="STRING" id="10029.G3GWJ5"/>
<evidence type="ECO:0000256" key="5">
    <source>
        <dbReference type="ARBA" id="ARBA00023002"/>
    </source>
</evidence>
<evidence type="ECO:0000313" key="9">
    <source>
        <dbReference type="EMBL" id="EGV93384.1"/>
    </source>
</evidence>
<comment type="catalytic activity">
    <reaction evidence="8">
        <text>an organic molecule + reduced [NADPH--hemoprotein reductase] + O2 = an alcohol + oxidized [NADPH--hemoprotein reductase] + H2O + H(+)</text>
        <dbReference type="Rhea" id="RHEA:17149"/>
        <dbReference type="Rhea" id="RHEA-COMP:11964"/>
        <dbReference type="Rhea" id="RHEA-COMP:11965"/>
        <dbReference type="ChEBI" id="CHEBI:15377"/>
        <dbReference type="ChEBI" id="CHEBI:15378"/>
        <dbReference type="ChEBI" id="CHEBI:15379"/>
        <dbReference type="ChEBI" id="CHEBI:30879"/>
        <dbReference type="ChEBI" id="CHEBI:57618"/>
        <dbReference type="ChEBI" id="CHEBI:58210"/>
        <dbReference type="ChEBI" id="CHEBI:142491"/>
        <dbReference type="EC" id="1.14.14.1"/>
    </reaction>
</comment>
<keyword evidence="6 8" id="KW-0408">Iron</keyword>
<comment type="subcellular location">
    <subcellularLocation>
        <location evidence="8">Endoplasmic reticulum membrane</location>
    </subcellularLocation>
    <subcellularLocation>
        <location evidence="8">Microsome membrane</location>
    </subcellularLocation>
</comment>
<dbReference type="Gene3D" id="1.10.630.10">
    <property type="entry name" value="Cytochrome P450"/>
    <property type="match status" value="1"/>
</dbReference>
<keyword evidence="5 8" id="KW-0560">Oxidoreductase</keyword>
<keyword evidence="7 8" id="KW-0503">Monooxygenase</keyword>